<evidence type="ECO:0000256" key="2">
    <source>
        <dbReference type="ARBA" id="ARBA00023002"/>
    </source>
</evidence>
<keyword evidence="2" id="KW-0560">Oxidoreductase</keyword>
<protein>
    <recommendedName>
        <fullName evidence="5">NAD(P)-binding protein</fullName>
    </recommendedName>
</protein>
<organism evidence="3 4">
    <name type="scientific">Elsinoe australis</name>
    <dbReference type="NCBI Taxonomy" id="40998"/>
    <lineage>
        <taxon>Eukaryota</taxon>
        <taxon>Fungi</taxon>
        <taxon>Dikarya</taxon>
        <taxon>Ascomycota</taxon>
        <taxon>Pezizomycotina</taxon>
        <taxon>Dothideomycetes</taxon>
        <taxon>Dothideomycetidae</taxon>
        <taxon>Myriangiales</taxon>
        <taxon>Elsinoaceae</taxon>
        <taxon>Elsinoe</taxon>
    </lineage>
</organism>
<dbReference type="GO" id="GO:0016491">
    <property type="term" value="F:oxidoreductase activity"/>
    <property type="evidence" value="ECO:0007669"/>
    <property type="project" value="UniProtKB-KW"/>
</dbReference>
<reference evidence="3 4" key="1">
    <citation type="submission" date="2018-02" db="EMBL/GenBank/DDBJ databases">
        <title>Draft genome sequences of Elsinoe sp., causing black scab on jojoba.</title>
        <authorList>
            <person name="Stodart B."/>
            <person name="Jeffress S."/>
            <person name="Ash G."/>
            <person name="Arun Chinnappa K."/>
        </authorList>
    </citation>
    <scope>NUCLEOTIDE SEQUENCE [LARGE SCALE GENOMIC DNA]</scope>
    <source>
        <strain evidence="3 4">Hillstone_2</strain>
    </source>
</reference>
<dbReference type="Gene3D" id="3.40.50.720">
    <property type="entry name" value="NAD(P)-binding Rossmann-like Domain"/>
    <property type="match status" value="1"/>
</dbReference>
<evidence type="ECO:0000313" key="4">
    <source>
        <dbReference type="Proteomes" id="UP000308133"/>
    </source>
</evidence>
<evidence type="ECO:0008006" key="5">
    <source>
        <dbReference type="Google" id="ProtNLM"/>
    </source>
</evidence>
<evidence type="ECO:0000313" key="3">
    <source>
        <dbReference type="EMBL" id="TKX27689.1"/>
    </source>
</evidence>
<dbReference type="PRINTS" id="PR00081">
    <property type="entry name" value="GDHRDH"/>
</dbReference>
<proteinExistence type="inferred from homology"/>
<dbReference type="EMBL" id="PTQR01000002">
    <property type="protein sequence ID" value="TKX27689.1"/>
    <property type="molecule type" value="Genomic_DNA"/>
</dbReference>
<dbReference type="AlphaFoldDB" id="A0A4U7B8Y7"/>
<dbReference type="InterPro" id="IPR036291">
    <property type="entry name" value="NAD(P)-bd_dom_sf"/>
</dbReference>
<comment type="similarity">
    <text evidence="1">Belongs to the short-chain dehydrogenases/reductases (SDR) family.</text>
</comment>
<sequence length="337" mass="36236">MAPGSLLWDTAASSFGIFAGRLLTEIHVPPTDLTGKTAVVTGANSGIGYSLALSLAKRNATVYLACRNTTKGDAAVKEIVKQAGESSSQRVHLLELDTSSLKSVRDFAQTLLSSTRTGIDILVHNAGISGAPQGQEVTSEGLGTIYATNFLGSFLLTSLLEKHLSNNARVIFTTSTGQYAGNLKRLFEMPRMAPQASGRKLSDSALYSDTKAFQVALARLLQERFDKTYPEKHFISHSFSPGYTQTAIFDKTTSTVSTDPAFWALKAATAIALPLEQGAATGLWLATTDDEKVVGEGNGGAFWDRCVRRTTAVDSMSGPDLDRLWRVWEEDSGAKWS</sequence>
<dbReference type="Pfam" id="PF00106">
    <property type="entry name" value="adh_short"/>
    <property type="match status" value="1"/>
</dbReference>
<evidence type="ECO:0000256" key="1">
    <source>
        <dbReference type="ARBA" id="ARBA00006484"/>
    </source>
</evidence>
<comment type="caution">
    <text evidence="3">The sequence shown here is derived from an EMBL/GenBank/DDBJ whole genome shotgun (WGS) entry which is preliminary data.</text>
</comment>
<dbReference type="SUPFAM" id="SSF51735">
    <property type="entry name" value="NAD(P)-binding Rossmann-fold domains"/>
    <property type="match status" value="1"/>
</dbReference>
<dbReference type="Proteomes" id="UP000308133">
    <property type="component" value="Unassembled WGS sequence"/>
</dbReference>
<gene>
    <name evidence="3" type="ORF">C1H76_0115</name>
</gene>
<dbReference type="PANTHER" id="PTHR24320:SF152">
    <property type="entry name" value="SHORT-CHAIN DEHYDROGENASE_REDUCTASE FAMILY PROTEIN"/>
    <property type="match status" value="1"/>
</dbReference>
<dbReference type="InterPro" id="IPR002347">
    <property type="entry name" value="SDR_fam"/>
</dbReference>
<dbReference type="PANTHER" id="PTHR24320">
    <property type="entry name" value="RETINOL DEHYDROGENASE"/>
    <property type="match status" value="1"/>
</dbReference>
<name>A0A4U7B8Y7_9PEZI</name>
<accession>A0A4U7B8Y7</accession>